<comment type="caution">
    <text evidence="2">The sequence shown here is derived from an EMBL/GenBank/DDBJ whole genome shotgun (WGS) entry which is preliminary data.</text>
</comment>
<organism evidence="2 3">
    <name type="scientific">Halococcus saccharolyticus DSM 5350</name>
    <dbReference type="NCBI Taxonomy" id="1227455"/>
    <lineage>
        <taxon>Archaea</taxon>
        <taxon>Methanobacteriati</taxon>
        <taxon>Methanobacteriota</taxon>
        <taxon>Stenosarchaea group</taxon>
        <taxon>Halobacteria</taxon>
        <taxon>Halobacteriales</taxon>
        <taxon>Halococcaceae</taxon>
        <taxon>Halococcus</taxon>
    </lineage>
</organism>
<accession>M0MH29</accession>
<dbReference type="Proteomes" id="UP000011669">
    <property type="component" value="Unassembled WGS sequence"/>
</dbReference>
<dbReference type="PATRIC" id="fig|1227455.4.peg.2096"/>
<evidence type="ECO:0000313" key="2">
    <source>
        <dbReference type="EMBL" id="EMA45027.1"/>
    </source>
</evidence>
<evidence type="ECO:0000256" key="1">
    <source>
        <dbReference type="SAM" id="MobiDB-lite"/>
    </source>
</evidence>
<dbReference type="STRING" id="1227455.C449_10229"/>
<evidence type="ECO:0008006" key="4">
    <source>
        <dbReference type="Google" id="ProtNLM"/>
    </source>
</evidence>
<dbReference type="InterPro" id="IPR010368">
    <property type="entry name" value="Com_YlbF"/>
</dbReference>
<reference evidence="2 3" key="1">
    <citation type="journal article" date="2014" name="PLoS Genet.">
        <title>Phylogenetically driven sequencing of extremely halophilic archaea reveals strategies for static and dynamic osmo-response.</title>
        <authorList>
            <person name="Becker E.A."/>
            <person name="Seitzer P.M."/>
            <person name="Tritt A."/>
            <person name="Larsen D."/>
            <person name="Krusor M."/>
            <person name="Yao A.I."/>
            <person name="Wu D."/>
            <person name="Madern D."/>
            <person name="Eisen J.A."/>
            <person name="Darling A.E."/>
            <person name="Facciotti M.T."/>
        </authorList>
    </citation>
    <scope>NUCLEOTIDE SEQUENCE [LARGE SCALE GENOMIC DNA]</scope>
    <source>
        <strain evidence="2 3">DSM 5350</strain>
    </source>
</reference>
<name>M0MH29_9EURY</name>
<dbReference type="InParanoid" id="M0MH29"/>
<dbReference type="EMBL" id="AOMD01000021">
    <property type="protein sequence ID" value="EMA45027.1"/>
    <property type="molecule type" value="Genomic_DNA"/>
</dbReference>
<keyword evidence="3" id="KW-1185">Reference proteome</keyword>
<dbReference type="RefSeq" id="WP_006077900.1">
    <property type="nucleotide sequence ID" value="NZ_AOMD01000021.1"/>
</dbReference>
<dbReference type="SUPFAM" id="SSF158622">
    <property type="entry name" value="YheA/YmcA-like"/>
    <property type="match status" value="1"/>
</dbReference>
<protein>
    <recommendedName>
        <fullName evidence="4">YlbF family regulator</fullName>
    </recommendedName>
</protein>
<evidence type="ECO:0000313" key="3">
    <source>
        <dbReference type="Proteomes" id="UP000011669"/>
    </source>
</evidence>
<dbReference type="InterPro" id="IPR023378">
    <property type="entry name" value="YheA/YmcA-like_dom_sf"/>
</dbReference>
<dbReference type="Pfam" id="PF06133">
    <property type="entry name" value="Com_YlbF"/>
    <property type="match status" value="1"/>
</dbReference>
<dbReference type="Gene3D" id="1.20.1500.10">
    <property type="entry name" value="YheA/YmcA-like"/>
    <property type="match status" value="1"/>
</dbReference>
<feature type="region of interest" description="Disordered" evidence="1">
    <location>
        <begin position="1"/>
        <end position="34"/>
    </location>
</feature>
<feature type="compositionally biased region" description="Acidic residues" evidence="1">
    <location>
        <begin position="1"/>
        <end position="15"/>
    </location>
</feature>
<dbReference type="AlphaFoldDB" id="M0MH29"/>
<gene>
    <name evidence="2" type="ORF">C449_10229</name>
</gene>
<proteinExistence type="predicted"/>
<sequence length="140" mass="15581">MSTEPELDAETDADAEPMATAGRPEDLAGDLGSAIADTPEYERFAEAKAEVERSPEAQEKVQEFERLRDEFMLARQTGEASQEDLQKLQTAQQELHEVPAMAEFLDAQNRLDARLERISDAVSVELDFDFGDRIGACCQD</sequence>
<dbReference type="OrthoDB" id="211540at2157"/>